<feature type="signal peptide" evidence="1">
    <location>
        <begin position="1"/>
        <end position="17"/>
    </location>
</feature>
<comment type="caution">
    <text evidence="2">The sequence shown here is derived from an EMBL/GenBank/DDBJ whole genome shotgun (WGS) entry which is preliminary data.</text>
</comment>
<dbReference type="VEuPathDB" id="FungiDB:MMYC01_208840"/>
<gene>
    <name evidence="2" type="ORF">MMYC01_208840</name>
</gene>
<keyword evidence="3" id="KW-1185">Reference proteome</keyword>
<keyword evidence="1" id="KW-0732">Signal</keyword>
<dbReference type="Proteomes" id="UP000078237">
    <property type="component" value="Unassembled WGS sequence"/>
</dbReference>
<feature type="chain" id="PRO_5008043315" evidence="1">
    <location>
        <begin position="18"/>
        <end position="233"/>
    </location>
</feature>
<sequence length="233" mass="25765">MHQSNLVYLLAAGAASAAWQPQQLLPGSGSMPLGGLLARQEQNPFCTIHTSCSDCFGEGYKICDIRGCFNPDIHQQCCVNSLLCVGRTNECCKAFGGPGITGTSGVPNVTASPTRTTSSATAYFTCRRTEPGEDCCQRYDVPLHWCSGEFPNFRCYNDKKQWCCTDGTVCDEEGCCEDLFVRPRDYPPLGSYGYISSLQHRGWLRFAHWSTDISCYWYHRCSGGYDAINLGCF</sequence>
<name>A0A175VSL0_9PEZI</name>
<proteinExistence type="predicted"/>
<reference evidence="2 3" key="1">
    <citation type="journal article" date="2016" name="Genome Announc.">
        <title>Genome Sequence of Madurella mycetomatis mm55, Isolated from a Human Mycetoma Case in Sudan.</title>
        <authorList>
            <person name="Smit S."/>
            <person name="Derks M.F."/>
            <person name="Bervoets S."/>
            <person name="Fahal A."/>
            <person name="van Leeuwen W."/>
            <person name="van Belkum A."/>
            <person name="van de Sande W.W."/>
        </authorList>
    </citation>
    <scope>NUCLEOTIDE SEQUENCE [LARGE SCALE GENOMIC DNA]</scope>
    <source>
        <strain evidence="3">mm55</strain>
    </source>
</reference>
<accession>A0A175VSL0</accession>
<dbReference type="EMBL" id="LCTW02000374">
    <property type="protein sequence ID" value="KXX74225.1"/>
    <property type="molecule type" value="Genomic_DNA"/>
</dbReference>
<evidence type="ECO:0000313" key="3">
    <source>
        <dbReference type="Proteomes" id="UP000078237"/>
    </source>
</evidence>
<dbReference type="AlphaFoldDB" id="A0A175VSL0"/>
<organism evidence="2 3">
    <name type="scientific">Madurella mycetomatis</name>
    <dbReference type="NCBI Taxonomy" id="100816"/>
    <lineage>
        <taxon>Eukaryota</taxon>
        <taxon>Fungi</taxon>
        <taxon>Dikarya</taxon>
        <taxon>Ascomycota</taxon>
        <taxon>Pezizomycotina</taxon>
        <taxon>Sordariomycetes</taxon>
        <taxon>Sordariomycetidae</taxon>
        <taxon>Sordariales</taxon>
        <taxon>Sordariales incertae sedis</taxon>
        <taxon>Madurella</taxon>
    </lineage>
</organism>
<evidence type="ECO:0000256" key="1">
    <source>
        <dbReference type="SAM" id="SignalP"/>
    </source>
</evidence>
<protein>
    <submittedName>
        <fullName evidence="2">Uncharacterized protein</fullName>
    </submittedName>
</protein>
<dbReference type="OrthoDB" id="5409186at2759"/>
<evidence type="ECO:0000313" key="2">
    <source>
        <dbReference type="EMBL" id="KXX74225.1"/>
    </source>
</evidence>